<gene>
    <name evidence="1" type="ORF">B4N89_27305</name>
</gene>
<keyword evidence="2" id="KW-1185">Reference proteome</keyword>
<accession>A0A1T3P4W8</accession>
<dbReference type="AlphaFoldDB" id="A0A1T3P4W8"/>
<evidence type="ECO:0000313" key="2">
    <source>
        <dbReference type="Proteomes" id="UP000190037"/>
    </source>
</evidence>
<dbReference type="EMBL" id="MWQN01000001">
    <property type="protein sequence ID" value="OPC84139.1"/>
    <property type="molecule type" value="Genomic_DNA"/>
</dbReference>
<dbReference type="Proteomes" id="UP000190037">
    <property type="component" value="Unassembled WGS sequence"/>
</dbReference>
<comment type="caution">
    <text evidence="1">The sequence shown here is derived from an EMBL/GenBank/DDBJ whole genome shotgun (WGS) entry which is preliminary data.</text>
</comment>
<name>A0A1T3P4W8_9ACTN</name>
<evidence type="ECO:0000313" key="1">
    <source>
        <dbReference type="EMBL" id="OPC84139.1"/>
    </source>
</evidence>
<dbReference type="STRING" id="159449.B4N89_27305"/>
<proteinExistence type="predicted"/>
<reference evidence="1 2" key="1">
    <citation type="submission" date="2017-03" db="EMBL/GenBank/DDBJ databases">
        <title>Draft genome sequence of Streptomyces scabrisporus NF3, endophyte isolated from Amphipterygium adstringens.</title>
        <authorList>
            <person name="Vazquez M."/>
            <person name="Ceapa C.D."/>
            <person name="Rodriguez Luna D."/>
            <person name="Sanchez Esquivel S."/>
        </authorList>
    </citation>
    <scope>NUCLEOTIDE SEQUENCE [LARGE SCALE GENOMIC DNA]</scope>
    <source>
        <strain evidence="1 2">NF3</strain>
    </source>
</reference>
<organism evidence="1 2">
    <name type="scientific">Embleya scabrispora</name>
    <dbReference type="NCBI Taxonomy" id="159449"/>
    <lineage>
        <taxon>Bacteria</taxon>
        <taxon>Bacillati</taxon>
        <taxon>Actinomycetota</taxon>
        <taxon>Actinomycetes</taxon>
        <taxon>Kitasatosporales</taxon>
        <taxon>Streptomycetaceae</taxon>
        <taxon>Embleya</taxon>
    </lineage>
</organism>
<sequence length="158" mass="17026">MRGWSAERLAAEVTASGYPLSRSSVATAERNHRAGMSVDQLVATARALGTSPVNLLACGPCPTCHGTPPAGFTCGDCGAAGSVRPTRMRGWVERAVRDTDALFDRCSRDGASLDDIRILRDLVHDVADEVVRLQQVVRTKDFRLAERHSRIHTRGAAS</sequence>
<protein>
    <submittedName>
        <fullName evidence="1">Uncharacterized protein</fullName>
    </submittedName>
</protein>